<dbReference type="Gene3D" id="2.60.40.10">
    <property type="entry name" value="Immunoglobulins"/>
    <property type="match status" value="3"/>
</dbReference>
<dbReference type="PANTHER" id="PTHR13817">
    <property type="entry name" value="TITIN"/>
    <property type="match status" value="1"/>
</dbReference>
<gene>
    <name evidence="6" type="ORF">H9830_04265</name>
</gene>
<evidence type="ECO:0000256" key="3">
    <source>
        <dbReference type="ARBA" id="ARBA00023326"/>
    </source>
</evidence>
<dbReference type="SMART" id="SM00060">
    <property type="entry name" value="FN3"/>
    <property type="match status" value="4"/>
</dbReference>
<dbReference type="InterPro" id="IPR050964">
    <property type="entry name" value="Striated_Muscle_Regulatory"/>
</dbReference>
<evidence type="ECO:0000256" key="2">
    <source>
        <dbReference type="ARBA" id="ARBA00023295"/>
    </source>
</evidence>
<feature type="compositionally biased region" description="Polar residues" evidence="4">
    <location>
        <begin position="131"/>
        <end position="142"/>
    </location>
</feature>
<dbReference type="InterPro" id="IPR013783">
    <property type="entry name" value="Ig-like_fold"/>
</dbReference>
<keyword evidence="1" id="KW-0677">Repeat</keyword>
<keyword evidence="3" id="KW-0119">Carbohydrate metabolism</keyword>
<dbReference type="GO" id="GO:0016798">
    <property type="term" value="F:hydrolase activity, acting on glycosyl bonds"/>
    <property type="evidence" value="ECO:0007669"/>
    <property type="project" value="UniProtKB-KW"/>
</dbReference>
<keyword evidence="3" id="KW-0624">Polysaccharide degradation</keyword>
<feature type="domain" description="Fibronectin type-III" evidence="5">
    <location>
        <begin position="32"/>
        <end position="125"/>
    </location>
</feature>
<dbReference type="PANTHER" id="PTHR13817:SF164">
    <property type="entry name" value="ZORMIN, ISOFORM J"/>
    <property type="match status" value="1"/>
</dbReference>
<dbReference type="PROSITE" id="PS50853">
    <property type="entry name" value="FN3"/>
    <property type="match status" value="3"/>
</dbReference>
<proteinExistence type="predicted"/>
<dbReference type="InterPro" id="IPR036116">
    <property type="entry name" value="FN3_sf"/>
</dbReference>
<reference evidence="6" key="1">
    <citation type="journal article" date="2021" name="PeerJ">
        <title>Extensive microbial diversity within the chicken gut microbiome revealed by metagenomics and culture.</title>
        <authorList>
            <person name="Gilroy R."/>
            <person name="Ravi A."/>
            <person name="Getino M."/>
            <person name="Pursley I."/>
            <person name="Horton D.L."/>
            <person name="Alikhan N.F."/>
            <person name="Baker D."/>
            <person name="Gharbi K."/>
            <person name="Hall N."/>
            <person name="Watson M."/>
            <person name="Adriaenssens E.M."/>
            <person name="Foster-Nyarko E."/>
            <person name="Jarju S."/>
            <person name="Secka A."/>
            <person name="Antonio M."/>
            <person name="Oren A."/>
            <person name="Chaudhuri R.R."/>
            <person name="La Ragione R."/>
            <person name="Hildebrand F."/>
            <person name="Pallen M.J."/>
        </authorList>
    </citation>
    <scope>NUCLEOTIDE SEQUENCE</scope>
    <source>
        <strain evidence="6">ChiGjej1B1-98</strain>
    </source>
</reference>
<name>A0A9D1YWW2_9MICO</name>
<feature type="region of interest" description="Disordered" evidence="4">
    <location>
        <begin position="11"/>
        <end position="47"/>
    </location>
</feature>
<dbReference type="CDD" id="cd00063">
    <property type="entry name" value="FN3"/>
    <property type="match status" value="3"/>
</dbReference>
<evidence type="ECO:0000256" key="1">
    <source>
        <dbReference type="ARBA" id="ARBA00022737"/>
    </source>
</evidence>
<keyword evidence="2" id="KW-0378">Hydrolase</keyword>
<evidence type="ECO:0000259" key="5">
    <source>
        <dbReference type="PROSITE" id="PS50853"/>
    </source>
</evidence>
<feature type="domain" description="Fibronectin type-III" evidence="5">
    <location>
        <begin position="323"/>
        <end position="415"/>
    </location>
</feature>
<dbReference type="Proteomes" id="UP000824005">
    <property type="component" value="Unassembled WGS sequence"/>
</dbReference>
<feature type="region of interest" description="Disordered" evidence="4">
    <location>
        <begin position="363"/>
        <end position="412"/>
    </location>
</feature>
<sequence length="509" mass="54203">NDTVYNFEVVAVNEVGESDPSPSSIDARPDVRPEQPDAPSADRGDGELAVSWEAPENRGSAIEYYVLQISPGAPDGTTQVEVESTNFTWEGLANGTEYRFSVQAHNNADEPSEWSRESAGEIPAGPPTAPSDVSATSQQLGGSTNQVAVSWGLSDDNGAAVEDYTIVPHRNGSPLSDLSRTVPAPSNSTTGTFTYESLPVHEDAYTFEVFATNDVGDGEATTSDPIRIVNAPDAPAVGHVEDGDEEAVISITPGELHGYRESEVSYEYRAGSGSWQSVGTGNQTISGLSNSQQTIEVRAVAETDGVSNTSDTSSVRVSPFGQPPSPSVNASASTTGVQFSWNVSGDNGRPIEGVDTRYRVNGGSWSGWQNRNNSNGSATVDGEPGQTIQMQVRTRAEGGPSDSGSASGTVEDPSRLWLTAGDEQCADGQCGPRLVLNYEGVEPGTYEFRCWHSQDGYFVTGREVTLQSSGVALETGDPSCFNNYEGTARMELYQNNEMIYESEERSWPP</sequence>
<accession>A0A9D1YWW2</accession>
<feature type="region of interest" description="Disordered" evidence="4">
    <location>
        <begin position="105"/>
        <end position="142"/>
    </location>
</feature>
<protein>
    <submittedName>
        <fullName evidence="6">Fibronectin type III domain-containing protein</fullName>
    </submittedName>
</protein>
<comment type="caution">
    <text evidence="6">The sequence shown here is derived from an EMBL/GenBank/DDBJ whole genome shotgun (WGS) entry which is preliminary data.</text>
</comment>
<dbReference type="InterPro" id="IPR003961">
    <property type="entry name" value="FN3_dom"/>
</dbReference>
<dbReference type="EMBL" id="DXDC01000124">
    <property type="protein sequence ID" value="HIY65471.1"/>
    <property type="molecule type" value="Genomic_DNA"/>
</dbReference>
<feature type="compositionally biased region" description="Basic and acidic residues" evidence="4">
    <location>
        <begin position="27"/>
        <end position="46"/>
    </location>
</feature>
<feature type="compositionally biased region" description="Polar residues" evidence="4">
    <location>
        <begin position="366"/>
        <end position="378"/>
    </location>
</feature>
<dbReference type="GO" id="GO:0000272">
    <property type="term" value="P:polysaccharide catabolic process"/>
    <property type="evidence" value="ECO:0007669"/>
    <property type="project" value="UniProtKB-KW"/>
</dbReference>
<organism evidence="6 7">
    <name type="scientific">Candidatus Agrococcus pullicola</name>
    <dbReference type="NCBI Taxonomy" id="2838429"/>
    <lineage>
        <taxon>Bacteria</taxon>
        <taxon>Bacillati</taxon>
        <taxon>Actinomycetota</taxon>
        <taxon>Actinomycetes</taxon>
        <taxon>Micrococcales</taxon>
        <taxon>Microbacteriaceae</taxon>
        <taxon>Agrococcus</taxon>
    </lineage>
</organism>
<dbReference type="AlphaFoldDB" id="A0A9D1YWW2"/>
<feature type="region of interest" description="Disordered" evidence="4">
    <location>
        <begin position="303"/>
        <end position="333"/>
    </location>
</feature>
<evidence type="ECO:0000313" key="7">
    <source>
        <dbReference type="Proteomes" id="UP000824005"/>
    </source>
</evidence>
<feature type="compositionally biased region" description="Polar residues" evidence="4">
    <location>
        <begin position="305"/>
        <end position="316"/>
    </location>
</feature>
<dbReference type="Pfam" id="PF00041">
    <property type="entry name" value="fn3"/>
    <property type="match status" value="1"/>
</dbReference>
<feature type="domain" description="Fibronectin type-III" evidence="5">
    <location>
        <begin position="129"/>
        <end position="231"/>
    </location>
</feature>
<dbReference type="SUPFAM" id="SSF49265">
    <property type="entry name" value="Fibronectin type III"/>
    <property type="match status" value="2"/>
</dbReference>
<feature type="non-terminal residue" evidence="6">
    <location>
        <position position="1"/>
    </location>
</feature>
<dbReference type="PRINTS" id="PR00014">
    <property type="entry name" value="FNTYPEIII"/>
</dbReference>
<evidence type="ECO:0000313" key="6">
    <source>
        <dbReference type="EMBL" id="HIY65471.1"/>
    </source>
</evidence>
<evidence type="ECO:0000256" key="4">
    <source>
        <dbReference type="SAM" id="MobiDB-lite"/>
    </source>
</evidence>
<reference evidence="6" key="2">
    <citation type="submission" date="2021-04" db="EMBL/GenBank/DDBJ databases">
        <authorList>
            <person name="Gilroy R."/>
        </authorList>
    </citation>
    <scope>NUCLEOTIDE SEQUENCE</scope>
    <source>
        <strain evidence="6">ChiGjej1B1-98</strain>
    </source>
</reference>
<keyword evidence="2" id="KW-0326">Glycosidase</keyword>